<dbReference type="Proteomes" id="UP001500457">
    <property type="component" value="Unassembled WGS sequence"/>
</dbReference>
<evidence type="ECO:0000313" key="4">
    <source>
        <dbReference type="Proteomes" id="UP001500457"/>
    </source>
</evidence>
<dbReference type="Gene3D" id="3.40.50.410">
    <property type="entry name" value="von Willebrand factor, type A domain"/>
    <property type="match status" value="1"/>
</dbReference>
<dbReference type="PANTHER" id="PTHR39338:SF6">
    <property type="entry name" value="BLL5662 PROTEIN"/>
    <property type="match status" value="1"/>
</dbReference>
<organism evidence="3 4">
    <name type="scientific">Actinomycetospora straminea</name>
    <dbReference type="NCBI Taxonomy" id="663607"/>
    <lineage>
        <taxon>Bacteria</taxon>
        <taxon>Bacillati</taxon>
        <taxon>Actinomycetota</taxon>
        <taxon>Actinomycetes</taxon>
        <taxon>Pseudonocardiales</taxon>
        <taxon>Pseudonocardiaceae</taxon>
        <taxon>Actinomycetospora</taxon>
    </lineage>
</organism>
<evidence type="ECO:0000313" key="3">
    <source>
        <dbReference type="EMBL" id="GAA4860326.1"/>
    </source>
</evidence>
<dbReference type="SMART" id="SM00327">
    <property type="entry name" value="VWA"/>
    <property type="match status" value="1"/>
</dbReference>
<feature type="region of interest" description="Disordered" evidence="1">
    <location>
        <begin position="90"/>
        <end position="121"/>
    </location>
</feature>
<dbReference type="Pfam" id="PF05762">
    <property type="entry name" value="VWA_CoxE"/>
    <property type="match status" value="1"/>
</dbReference>
<dbReference type="EMBL" id="BAABHQ010000001">
    <property type="protein sequence ID" value="GAA4860326.1"/>
    <property type="molecule type" value="Genomic_DNA"/>
</dbReference>
<dbReference type="PIRSF" id="PIRSF010256">
    <property type="entry name" value="CoxE_vWa"/>
    <property type="match status" value="1"/>
</dbReference>
<evidence type="ECO:0000256" key="1">
    <source>
        <dbReference type="SAM" id="MobiDB-lite"/>
    </source>
</evidence>
<dbReference type="SUPFAM" id="SSF53300">
    <property type="entry name" value="vWA-like"/>
    <property type="match status" value="1"/>
</dbReference>
<reference evidence="4" key="1">
    <citation type="journal article" date="2019" name="Int. J. Syst. Evol. Microbiol.">
        <title>The Global Catalogue of Microorganisms (GCM) 10K type strain sequencing project: providing services to taxonomists for standard genome sequencing and annotation.</title>
        <authorList>
            <consortium name="The Broad Institute Genomics Platform"/>
            <consortium name="The Broad Institute Genome Sequencing Center for Infectious Disease"/>
            <person name="Wu L."/>
            <person name="Ma J."/>
        </authorList>
    </citation>
    <scope>NUCLEOTIDE SEQUENCE [LARGE SCALE GENOMIC DNA]</scope>
    <source>
        <strain evidence="4">JCM 17983</strain>
    </source>
</reference>
<accession>A0ABP9DWJ6</accession>
<comment type="caution">
    <text evidence="3">The sequence shown here is derived from an EMBL/GenBank/DDBJ whole genome shotgun (WGS) entry which is preliminary data.</text>
</comment>
<gene>
    <name evidence="3" type="ORF">GCM10023203_04450</name>
</gene>
<dbReference type="CDD" id="cd00198">
    <property type="entry name" value="vWFA"/>
    <property type="match status" value="1"/>
</dbReference>
<dbReference type="PANTHER" id="PTHR39338">
    <property type="entry name" value="BLL5662 PROTEIN-RELATED"/>
    <property type="match status" value="1"/>
</dbReference>
<dbReference type="InterPro" id="IPR008912">
    <property type="entry name" value="Uncharacterised_CoxE"/>
</dbReference>
<keyword evidence="4" id="KW-1185">Reference proteome</keyword>
<dbReference type="InterPro" id="IPR036465">
    <property type="entry name" value="vWFA_dom_sf"/>
</dbReference>
<dbReference type="RefSeq" id="WP_274231016.1">
    <property type="nucleotide sequence ID" value="NZ_BAABHQ010000001.1"/>
</dbReference>
<feature type="domain" description="VWFA" evidence="2">
    <location>
        <begin position="224"/>
        <end position="392"/>
    </location>
</feature>
<name>A0ABP9DWJ6_9PSEU</name>
<sequence>MDPDRPDPPGRAGPDLATLAARLAGALRRAGVPVDVGQATRFATGVVAADPASTRELYWVARVTLLTDLALVPAFDAVFDAVFRAGDATDTAGPTDPADSRGDQHAPPPVAAPARGTAAVGGVPRVDAATGETSADDDPRPVPVAASAAERLGARDFADLSPAELAALAVAMRRFRVATPPRPSRRHRASPRGAAVDLRATLRRARRTGGQPVTLARRTWRPRPRRLVVLCDISGSMEPYARALLQMLWCARVSSRAEIFTFATRLTRLTPALARRGPEDALARAGSLATDWSGGSRIGESIAEFTRRWGRRGMARGAVLLVVSDGWDTGDPALLGREMAHLQRLAHRVVWANPRTARPHFQPLARGIAAAWPHCDAVVSAHRLDALDELLEALRGDRSG</sequence>
<protein>
    <submittedName>
        <fullName evidence="3">VWA domain-containing protein</fullName>
    </submittedName>
</protein>
<proteinExistence type="predicted"/>
<dbReference type="InterPro" id="IPR002035">
    <property type="entry name" value="VWF_A"/>
</dbReference>
<evidence type="ECO:0000259" key="2">
    <source>
        <dbReference type="SMART" id="SM00327"/>
    </source>
</evidence>
<dbReference type="InterPro" id="IPR011195">
    <property type="entry name" value="UCP010256"/>
</dbReference>